<feature type="region of interest" description="Disordered" evidence="1">
    <location>
        <begin position="1"/>
        <end position="32"/>
    </location>
</feature>
<keyword evidence="4" id="KW-1185">Reference proteome</keyword>
<dbReference type="InterPro" id="IPR036163">
    <property type="entry name" value="HMA_dom_sf"/>
</dbReference>
<name>A0AAV0Z1Q8_VICFA</name>
<dbReference type="PANTHER" id="PTHR46413">
    <property type="entry name" value="HEAVY METAL-ASSOCIATED ISOPRENYLATED PLANT PROTEIN 6"/>
    <property type="match status" value="1"/>
</dbReference>
<dbReference type="Pfam" id="PF00403">
    <property type="entry name" value="HMA"/>
    <property type="match status" value="1"/>
</dbReference>
<feature type="compositionally biased region" description="Basic and acidic residues" evidence="1">
    <location>
        <begin position="200"/>
        <end position="246"/>
    </location>
</feature>
<dbReference type="AlphaFoldDB" id="A0AAV0Z1Q8"/>
<feature type="domain" description="HMA" evidence="2">
    <location>
        <begin position="138"/>
        <end position="205"/>
    </location>
</feature>
<dbReference type="InterPro" id="IPR044594">
    <property type="entry name" value="HIPP01/3/5/6"/>
</dbReference>
<dbReference type="CDD" id="cd00371">
    <property type="entry name" value="HMA"/>
    <property type="match status" value="2"/>
</dbReference>
<protein>
    <recommendedName>
        <fullName evidence="2">HMA domain-containing protein</fullName>
    </recommendedName>
</protein>
<feature type="compositionally biased region" description="Basic and acidic residues" evidence="1">
    <location>
        <begin position="113"/>
        <end position="135"/>
    </location>
</feature>
<gene>
    <name evidence="3" type="ORF">VFH_I038280</name>
</gene>
<feature type="compositionally biased region" description="Low complexity" evidence="1">
    <location>
        <begin position="9"/>
        <end position="23"/>
    </location>
</feature>
<feature type="region of interest" description="Disordered" evidence="1">
    <location>
        <begin position="112"/>
        <end position="138"/>
    </location>
</feature>
<dbReference type="Proteomes" id="UP001157006">
    <property type="component" value="Chromosome 1S"/>
</dbReference>
<dbReference type="PROSITE" id="PS50846">
    <property type="entry name" value="HMA_2"/>
    <property type="match status" value="2"/>
</dbReference>
<evidence type="ECO:0000313" key="4">
    <source>
        <dbReference type="Proteomes" id="UP001157006"/>
    </source>
</evidence>
<feature type="domain" description="HMA" evidence="2">
    <location>
        <begin position="33"/>
        <end position="105"/>
    </location>
</feature>
<evidence type="ECO:0000313" key="3">
    <source>
        <dbReference type="EMBL" id="CAI8592406.1"/>
    </source>
</evidence>
<accession>A0AAV0Z1Q8</accession>
<dbReference type="EMBL" id="OX451735">
    <property type="protein sequence ID" value="CAI8592406.1"/>
    <property type="molecule type" value="Genomic_DNA"/>
</dbReference>
<evidence type="ECO:0000259" key="2">
    <source>
        <dbReference type="PROSITE" id="PS50846"/>
    </source>
</evidence>
<dbReference type="SUPFAM" id="SSF55008">
    <property type="entry name" value="HMA, heavy metal-associated domain"/>
    <property type="match status" value="2"/>
</dbReference>
<sequence length="295" mass="33142">MAKQKNKTNDQTQKQENNETKNNNNKKEDETKPTTVILKVDMHCDGCASKIVKCIRGFEALKLNLLVEGFEKMNVDKETGKFTINGTVDAAKLRDKLVSKTKKKVDLISPVLKNDKENKDNKDNKNKPQDKKPKELPVSTTVLKMELHCHGCIEKIKKTVSKTKGVYDVKIDKEKETVTVKGTMDVKVMVEKMKKKFKRKVEVVPQKKENEKEKEKNKGENDGGKKNKGKGEGGNSKVDENDGKGKKEVMANSNGYGCGFLGFDYGYNNNGEGEMVQMHAPQMFSDENPNACCVM</sequence>
<dbReference type="InterPro" id="IPR006121">
    <property type="entry name" value="HMA_dom"/>
</dbReference>
<dbReference type="GO" id="GO:0046872">
    <property type="term" value="F:metal ion binding"/>
    <property type="evidence" value="ECO:0007669"/>
    <property type="project" value="InterPro"/>
</dbReference>
<organism evidence="3 4">
    <name type="scientific">Vicia faba</name>
    <name type="common">Broad bean</name>
    <name type="synonym">Faba vulgaris</name>
    <dbReference type="NCBI Taxonomy" id="3906"/>
    <lineage>
        <taxon>Eukaryota</taxon>
        <taxon>Viridiplantae</taxon>
        <taxon>Streptophyta</taxon>
        <taxon>Embryophyta</taxon>
        <taxon>Tracheophyta</taxon>
        <taxon>Spermatophyta</taxon>
        <taxon>Magnoliopsida</taxon>
        <taxon>eudicotyledons</taxon>
        <taxon>Gunneridae</taxon>
        <taxon>Pentapetalae</taxon>
        <taxon>rosids</taxon>
        <taxon>fabids</taxon>
        <taxon>Fabales</taxon>
        <taxon>Fabaceae</taxon>
        <taxon>Papilionoideae</taxon>
        <taxon>50 kb inversion clade</taxon>
        <taxon>NPAAA clade</taxon>
        <taxon>Hologalegina</taxon>
        <taxon>IRL clade</taxon>
        <taxon>Fabeae</taxon>
        <taxon>Vicia</taxon>
    </lineage>
</organism>
<proteinExistence type="predicted"/>
<dbReference type="Gene3D" id="3.30.70.100">
    <property type="match status" value="2"/>
</dbReference>
<dbReference type="PANTHER" id="PTHR46413:SF2">
    <property type="entry name" value="HEAVY METAL-ASSOCIATED ISOPRENYLATED PLANT PROTEIN 3"/>
    <property type="match status" value="1"/>
</dbReference>
<evidence type="ECO:0000256" key="1">
    <source>
        <dbReference type="SAM" id="MobiDB-lite"/>
    </source>
</evidence>
<feature type="region of interest" description="Disordered" evidence="1">
    <location>
        <begin position="197"/>
        <end position="246"/>
    </location>
</feature>
<reference evidence="3 4" key="1">
    <citation type="submission" date="2023-01" db="EMBL/GenBank/DDBJ databases">
        <authorList>
            <person name="Kreplak J."/>
        </authorList>
    </citation>
    <scope>NUCLEOTIDE SEQUENCE [LARGE SCALE GENOMIC DNA]</scope>
</reference>